<keyword evidence="2" id="KW-0732">Signal</keyword>
<feature type="compositionally biased region" description="Basic and acidic residues" evidence="1">
    <location>
        <begin position="97"/>
        <end position="110"/>
    </location>
</feature>
<dbReference type="RefSeq" id="WP_379735151.1">
    <property type="nucleotide sequence ID" value="NZ_JBHRVV010000001.1"/>
</dbReference>
<dbReference type="Pfam" id="PF13511">
    <property type="entry name" value="DUF4124"/>
    <property type="match status" value="1"/>
</dbReference>
<feature type="domain" description="DUF4124" evidence="3">
    <location>
        <begin position="16"/>
        <end position="62"/>
    </location>
</feature>
<dbReference type="Proteomes" id="UP001595665">
    <property type="component" value="Unassembled WGS sequence"/>
</dbReference>
<accession>A0ABV7PKI8</accession>
<gene>
    <name evidence="4" type="ORF">ACFOPH_10580</name>
</gene>
<evidence type="ECO:0000313" key="5">
    <source>
        <dbReference type="Proteomes" id="UP001595665"/>
    </source>
</evidence>
<keyword evidence="5" id="KW-1185">Reference proteome</keyword>
<evidence type="ECO:0000256" key="1">
    <source>
        <dbReference type="SAM" id="MobiDB-lite"/>
    </source>
</evidence>
<protein>
    <submittedName>
        <fullName evidence="4">DUF4124 domain-containing protein</fullName>
    </submittedName>
</protein>
<dbReference type="InterPro" id="IPR025392">
    <property type="entry name" value="DUF4124"/>
</dbReference>
<evidence type="ECO:0000259" key="3">
    <source>
        <dbReference type="Pfam" id="PF13511"/>
    </source>
</evidence>
<feature type="compositionally biased region" description="Low complexity" evidence="1">
    <location>
        <begin position="56"/>
        <end position="78"/>
    </location>
</feature>
<feature type="signal peptide" evidence="2">
    <location>
        <begin position="1"/>
        <end position="23"/>
    </location>
</feature>
<proteinExistence type="predicted"/>
<reference evidence="5" key="1">
    <citation type="journal article" date="2019" name="Int. J. Syst. Evol. Microbiol.">
        <title>The Global Catalogue of Microorganisms (GCM) 10K type strain sequencing project: providing services to taxonomists for standard genome sequencing and annotation.</title>
        <authorList>
            <consortium name="The Broad Institute Genomics Platform"/>
            <consortium name="The Broad Institute Genome Sequencing Center for Infectious Disease"/>
            <person name="Wu L."/>
            <person name="Ma J."/>
        </authorList>
    </citation>
    <scope>NUCLEOTIDE SEQUENCE [LARGE SCALE GENOMIC DNA]</scope>
    <source>
        <strain evidence="5">CCM 7480</strain>
    </source>
</reference>
<name>A0ABV7PKI8_9BURK</name>
<organism evidence="4 5">
    <name type="scientific">Massilia haematophila</name>
    <dbReference type="NCBI Taxonomy" id="457923"/>
    <lineage>
        <taxon>Bacteria</taxon>
        <taxon>Pseudomonadati</taxon>
        <taxon>Pseudomonadota</taxon>
        <taxon>Betaproteobacteria</taxon>
        <taxon>Burkholderiales</taxon>
        <taxon>Oxalobacteraceae</taxon>
        <taxon>Telluria group</taxon>
        <taxon>Massilia</taxon>
    </lineage>
</organism>
<comment type="caution">
    <text evidence="4">The sequence shown here is derived from an EMBL/GenBank/DDBJ whole genome shotgun (WGS) entry which is preliminary data.</text>
</comment>
<evidence type="ECO:0000313" key="4">
    <source>
        <dbReference type="EMBL" id="MFC3458683.1"/>
    </source>
</evidence>
<evidence type="ECO:0000256" key="2">
    <source>
        <dbReference type="SAM" id="SignalP"/>
    </source>
</evidence>
<feature type="region of interest" description="Disordered" evidence="1">
    <location>
        <begin position="53"/>
        <end position="110"/>
    </location>
</feature>
<feature type="chain" id="PRO_5045573261" evidence="2">
    <location>
        <begin position="24"/>
        <end position="143"/>
    </location>
</feature>
<sequence>MKQLASHLCLMLAAVAAAPAALAGTEVLKCVDRAGHVTLTDQPCEGAARVTRMSFGSTSESASQGGSGSTSATASGSGVEPQGVPLQRYAATPRMQQQHDWRPRMPTRDRPLARDVATLKAARAQMMLLDADRQPQPQLATLQ</sequence>
<dbReference type="EMBL" id="JBHRVV010000001">
    <property type="protein sequence ID" value="MFC3458683.1"/>
    <property type="molecule type" value="Genomic_DNA"/>
</dbReference>